<dbReference type="Proteomes" id="UP000186817">
    <property type="component" value="Unassembled WGS sequence"/>
</dbReference>
<dbReference type="OrthoDB" id="425403at2759"/>
<dbReference type="SUPFAM" id="SSF110296">
    <property type="entry name" value="Oligoxyloglucan reducing end-specific cellobiohydrolase"/>
    <property type="match status" value="1"/>
</dbReference>
<evidence type="ECO:0000313" key="1">
    <source>
        <dbReference type="EMBL" id="OLQ09995.1"/>
    </source>
</evidence>
<organism evidence="1 2">
    <name type="scientific">Symbiodinium microadriaticum</name>
    <name type="common">Dinoflagellate</name>
    <name type="synonym">Zooxanthella microadriatica</name>
    <dbReference type="NCBI Taxonomy" id="2951"/>
    <lineage>
        <taxon>Eukaryota</taxon>
        <taxon>Sar</taxon>
        <taxon>Alveolata</taxon>
        <taxon>Dinophyceae</taxon>
        <taxon>Suessiales</taxon>
        <taxon>Symbiodiniaceae</taxon>
        <taxon>Symbiodinium</taxon>
    </lineage>
</organism>
<reference evidence="1 2" key="1">
    <citation type="submission" date="2016-02" db="EMBL/GenBank/DDBJ databases">
        <title>Genome analysis of coral dinoflagellate symbionts highlights evolutionary adaptations to a symbiotic lifestyle.</title>
        <authorList>
            <person name="Aranda M."/>
            <person name="Li Y."/>
            <person name="Liew Y.J."/>
            <person name="Baumgarten S."/>
            <person name="Simakov O."/>
            <person name="Wilson M."/>
            <person name="Piel J."/>
            <person name="Ashoor H."/>
            <person name="Bougouffa S."/>
            <person name="Bajic V.B."/>
            <person name="Ryu T."/>
            <person name="Ravasi T."/>
            <person name="Bayer T."/>
            <person name="Micklem G."/>
            <person name="Kim H."/>
            <person name="Bhak J."/>
            <person name="Lajeunesse T.C."/>
            <person name="Voolstra C.R."/>
        </authorList>
    </citation>
    <scope>NUCLEOTIDE SEQUENCE [LARGE SCALE GENOMIC DNA]</scope>
    <source>
        <strain evidence="1 2">CCMP2467</strain>
    </source>
</reference>
<dbReference type="Gene3D" id="2.130.10.10">
    <property type="entry name" value="YVTN repeat-like/Quinoprotein amine dehydrogenase"/>
    <property type="match status" value="1"/>
</dbReference>
<protein>
    <submittedName>
        <fullName evidence="1">Uncharacterized protein</fullName>
    </submittedName>
</protein>
<evidence type="ECO:0000313" key="2">
    <source>
        <dbReference type="Proteomes" id="UP000186817"/>
    </source>
</evidence>
<dbReference type="AlphaFoldDB" id="A0A1Q9ERE3"/>
<sequence length="303" mass="32033">MSATADYVLAGGEDELTLGVQLGGNSSLWRRNSTNIWSQVLQPNGVAASGSFNTVSMSCDGQVQAAFDRDAKHFWISRDYGATFASLNIGFEWAQVAVSCDGTKIAAAPSGGQIQTSSDGYEWAAVGEVQDWQSVSMSSDASVMAAIVSNGSIWTSNDGGANWTEDTSVGSAKMWNRILVQSDGSAVFASVKNSGLWKGEEISHKTSFTRLTTLTFTSTTATSSTTSRTATTTIASNSGAFLNTQDLKRFGGAGQKLGTGKEENEKESSFPRGLEVNGIRVALILIWSGRGILAAFMLPDREG</sequence>
<accession>A0A1Q9ERE3</accession>
<gene>
    <name evidence="1" type="ORF">AK812_SmicGene6299</name>
</gene>
<comment type="caution">
    <text evidence="1">The sequence shown here is derived from an EMBL/GenBank/DDBJ whole genome shotgun (WGS) entry which is preliminary data.</text>
</comment>
<proteinExistence type="predicted"/>
<dbReference type="InterPro" id="IPR015943">
    <property type="entry name" value="WD40/YVTN_repeat-like_dom_sf"/>
</dbReference>
<dbReference type="EMBL" id="LSRX01000086">
    <property type="protein sequence ID" value="OLQ09995.1"/>
    <property type="molecule type" value="Genomic_DNA"/>
</dbReference>
<keyword evidence="2" id="KW-1185">Reference proteome</keyword>
<name>A0A1Q9ERE3_SYMMI</name>